<dbReference type="SUPFAM" id="SSF46785">
    <property type="entry name" value="Winged helix' DNA-binding domain"/>
    <property type="match status" value="1"/>
</dbReference>
<dbReference type="AlphaFoldDB" id="A0A238XBT1"/>
<dbReference type="InterPro" id="IPR019885">
    <property type="entry name" value="Tscrpt_reg_HTH_AsnC-type_CS"/>
</dbReference>
<dbReference type="InterPro" id="IPR000600">
    <property type="entry name" value="ROK"/>
</dbReference>
<dbReference type="CDD" id="cd23763">
    <property type="entry name" value="ASKHA_ATPase_ROK"/>
    <property type="match status" value="1"/>
</dbReference>
<dbReference type="PANTHER" id="PTHR18964:SF173">
    <property type="entry name" value="GLUCOKINASE"/>
    <property type="match status" value="1"/>
</dbReference>
<accession>A0A238XBT1</accession>
<keyword evidence="3" id="KW-1185">Reference proteome</keyword>
<dbReference type="PROSITE" id="PS00519">
    <property type="entry name" value="HTH_ASNC_1"/>
    <property type="match status" value="1"/>
</dbReference>
<keyword evidence="2" id="KW-0418">Kinase</keyword>
<evidence type="ECO:0000313" key="2">
    <source>
        <dbReference type="EMBL" id="SNR56427.1"/>
    </source>
</evidence>
<evidence type="ECO:0000313" key="3">
    <source>
        <dbReference type="Proteomes" id="UP000198420"/>
    </source>
</evidence>
<keyword evidence="2" id="KW-0808">Transferase</keyword>
<dbReference type="OrthoDB" id="3189808at2"/>
<dbReference type="Gene3D" id="1.10.10.10">
    <property type="entry name" value="Winged helix-like DNA-binding domain superfamily/Winged helix DNA-binding domain"/>
    <property type="match status" value="1"/>
</dbReference>
<dbReference type="Proteomes" id="UP000198420">
    <property type="component" value="Unassembled WGS sequence"/>
</dbReference>
<comment type="similarity">
    <text evidence="1">Belongs to the ROK (NagC/XylR) family.</text>
</comment>
<dbReference type="EMBL" id="FZNP01000004">
    <property type="protein sequence ID" value="SNR56427.1"/>
    <property type="molecule type" value="Genomic_DNA"/>
</dbReference>
<dbReference type="PANTHER" id="PTHR18964">
    <property type="entry name" value="ROK (REPRESSOR, ORF, KINASE) FAMILY"/>
    <property type="match status" value="1"/>
</dbReference>
<name>A0A238XBT1_9ACTN</name>
<dbReference type="RefSeq" id="WP_089311833.1">
    <property type="nucleotide sequence ID" value="NZ_FZNP01000004.1"/>
</dbReference>
<dbReference type="Pfam" id="PF00480">
    <property type="entry name" value="ROK"/>
    <property type="match status" value="2"/>
</dbReference>
<dbReference type="InterPro" id="IPR036390">
    <property type="entry name" value="WH_DNA-bd_sf"/>
</dbReference>
<evidence type="ECO:0000256" key="1">
    <source>
        <dbReference type="ARBA" id="ARBA00006479"/>
    </source>
</evidence>
<proteinExistence type="inferred from homology"/>
<dbReference type="SUPFAM" id="SSF53067">
    <property type="entry name" value="Actin-like ATPase domain"/>
    <property type="match status" value="1"/>
</dbReference>
<sequence>MSQTRRVGEQAQGAAGADAATSEIVNLVRSRPGLSRTEIAADTALSKTVVNHRVQDLLAAGVLTSTGMLPSSGGRPAKGLRLAAQKGFVLAAELGMTHVRVAAADLYGRPLRVAEEALDMAGSPEVVLKALAAVMTSCARDAAPDARLCGIGLGVPAPVEFTTGRTVAPPVNPDWHEFPIKDWLERRFGVPAWVDNEVNLMALAESRIGAAAGHDNALVIKIGAWVGAGLISNGMLHRGAQGCAGSLVSMAGGEELLHEAAIVAAKHPGGPLHTLFAAGRPRVEDIVRLAEEGDEPSSLLLREAAENIGRTIAVCVDFFNPSIVVIAGGLGASGNQFLARVRKVVYGNALALATRDLVIAPSPLGPDSGMLGAALLALDQAFAAEHFADTLERLAVDAAGGRGAPR</sequence>
<dbReference type="InterPro" id="IPR036388">
    <property type="entry name" value="WH-like_DNA-bd_sf"/>
</dbReference>
<organism evidence="2 3">
    <name type="scientific">Actinomadura mexicana</name>
    <dbReference type="NCBI Taxonomy" id="134959"/>
    <lineage>
        <taxon>Bacteria</taxon>
        <taxon>Bacillati</taxon>
        <taxon>Actinomycetota</taxon>
        <taxon>Actinomycetes</taxon>
        <taxon>Streptosporangiales</taxon>
        <taxon>Thermomonosporaceae</taxon>
        <taxon>Actinomadura</taxon>
    </lineage>
</organism>
<protein>
    <submittedName>
        <fullName evidence="2">Sugar kinase of the NBD/HSP70 family, may contain an N-terminal HTH domain</fullName>
    </submittedName>
</protein>
<dbReference type="GO" id="GO:0016301">
    <property type="term" value="F:kinase activity"/>
    <property type="evidence" value="ECO:0007669"/>
    <property type="project" value="UniProtKB-KW"/>
</dbReference>
<dbReference type="InterPro" id="IPR043129">
    <property type="entry name" value="ATPase_NBD"/>
</dbReference>
<dbReference type="Gene3D" id="3.30.420.40">
    <property type="match status" value="2"/>
</dbReference>
<gene>
    <name evidence="2" type="ORF">SAMN06265355_104183</name>
</gene>
<dbReference type="Pfam" id="PF13412">
    <property type="entry name" value="HTH_24"/>
    <property type="match status" value="1"/>
</dbReference>
<reference evidence="3" key="1">
    <citation type="submission" date="2017-06" db="EMBL/GenBank/DDBJ databases">
        <authorList>
            <person name="Varghese N."/>
            <person name="Submissions S."/>
        </authorList>
    </citation>
    <scope>NUCLEOTIDE SEQUENCE [LARGE SCALE GENOMIC DNA]</scope>
    <source>
        <strain evidence="3">DSM 44485</strain>
    </source>
</reference>